<organism evidence="2 3">
    <name type="scientific">Vitis vinifera</name>
    <name type="common">Grape</name>
    <dbReference type="NCBI Taxonomy" id="29760"/>
    <lineage>
        <taxon>Eukaryota</taxon>
        <taxon>Viridiplantae</taxon>
        <taxon>Streptophyta</taxon>
        <taxon>Embryophyta</taxon>
        <taxon>Tracheophyta</taxon>
        <taxon>Spermatophyta</taxon>
        <taxon>Magnoliopsida</taxon>
        <taxon>eudicotyledons</taxon>
        <taxon>Gunneridae</taxon>
        <taxon>Pentapetalae</taxon>
        <taxon>rosids</taxon>
        <taxon>Vitales</taxon>
        <taxon>Vitaceae</taxon>
        <taxon>Viteae</taxon>
        <taxon>Vitis</taxon>
    </lineage>
</organism>
<dbReference type="Proteomes" id="UP000288805">
    <property type="component" value="Unassembled WGS sequence"/>
</dbReference>
<gene>
    <name evidence="2" type="ORF">CK203_059899</name>
</gene>
<dbReference type="EMBL" id="QGNW01000381">
    <property type="protein sequence ID" value="RVW73871.1"/>
    <property type="molecule type" value="Genomic_DNA"/>
</dbReference>
<feature type="region of interest" description="Disordered" evidence="1">
    <location>
        <begin position="66"/>
        <end position="128"/>
    </location>
</feature>
<feature type="compositionally biased region" description="Low complexity" evidence="1">
    <location>
        <begin position="83"/>
        <end position="95"/>
    </location>
</feature>
<dbReference type="AlphaFoldDB" id="A0A438GNT8"/>
<comment type="caution">
    <text evidence="2">The sequence shown here is derived from an EMBL/GenBank/DDBJ whole genome shotgun (WGS) entry which is preliminary data.</text>
</comment>
<evidence type="ECO:0000313" key="2">
    <source>
        <dbReference type="EMBL" id="RVW73871.1"/>
    </source>
</evidence>
<accession>A0A438GNT8</accession>
<sequence>MMTKCKTPHGKITIGEEKATWHFSIFQSLSNQAPGCPPTTLQMAVSHHHLPLSSTSPFLLSCAPPHHHHSAFSSASDPPPTPLSSSPSDPSVPSPGAMLLSQRGQETDHPSQRHYYPTEPEVVLEPQE</sequence>
<evidence type="ECO:0000256" key="1">
    <source>
        <dbReference type="SAM" id="MobiDB-lite"/>
    </source>
</evidence>
<proteinExistence type="predicted"/>
<evidence type="ECO:0000313" key="3">
    <source>
        <dbReference type="Proteomes" id="UP000288805"/>
    </source>
</evidence>
<protein>
    <submittedName>
        <fullName evidence="2">Uncharacterized protein</fullName>
    </submittedName>
</protein>
<reference evidence="2 3" key="1">
    <citation type="journal article" date="2018" name="PLoS Genet.">
        <title>Population sequencing reveals clonal diversity and ancestral inbreeding in the grapevine cultivar Chardonnay.</title>
        <authorList>
            <person name="Roach M.J."/>
            <person name="Johnson D.L."/>
            <person name="Bohlmann J."/>
            <person name="van Vuuren H.J."/>
            <person name="Jones S.J."/>
            <person name="Pretorius I.S."/>
            <person name="Schmidt S.A."/>
            <person name="Borneman A.R."/>
        </authorList>
    </citation>
    <scope>NUCLEOTIDE SEQUENCE [LARGE SCALE GENOMIC DNA]</scope>
    <source>
        <strain evidence="3">cv. Chardonnay</strain>
        <tissue evidence="2">Leaf</tissue>
    </source>
</reference>
<name>A0A438GNT8_VITVI</name>